<comment type="subcellular location">
    <subcellularLocation>
        <location evidence="3">Cytoplasm</location>
    </subcellularLocation>
    <subcellularLocation>
        <location evidence="2">Nucleus</location>
    </subcellularLocation>
</comment>
<keyword evidence="11" id="KW-0539">Nucleus</keyword>
<protein>
    <recommendedName>
        <fullName evidence="13">OTU domain-containing protein 3</fullName>
        <ecNumber evidence="4">3.4.19.12</ecNumber>
    </recommendedName>
</protein>
<dbReference type="RefSeq" id="XP_035697359.1">
    <property type="nucleotide sequence ID" value="XM_035841466.1"/>
</dbReference>
<dbReference type="EC" id="3.4.19.12" evidence="4"/>
<dbReference type="PANTHER" id="PTHR12419:SF7">
    <property type="entry name" value="OTU DOMAIN-CONTAINING PROTEIN 3"/>
    <property type="match status" value="1"/>
</dbReference>
<dbReference type="InterPro" id="IPR038765">
    <property type="entry name" value="Papain-like_cys_pep_sf"/>
</dbReference>
<dbReference type="CDD" id="cd22770">
    <property type="entry name" value="OTU_OTUD3"/>
    <property type="match status" value="1"/>
</dbReference>
<feature type="domain" description="OTU" evidence="15">
    <location>
        <begin position="59"/>
        <end position="183"/>
    </location>
</feature>
<evidence type="ECO:0000256" key="11">
    <source>
        <dbReference type="ARBA" id="ARBA00023242"/>
    </source>
</evidence>
<feature type="compositionally biased region" description="Basic and acidic residues" evidence="14">
    <location>
        <begin position="14"/>
        <end position="27"/>
    </location>
</feature>
<dbReference type="KEGG" id="bfo:118430535"/>
<feature type="region of interest" description="Disordered" evidence="14">
    <location>
        <begin position="1"/>
        <end position="33"/>
    </location>
</feature>
<keyword evidence="8" id="KW-0378">Hydrolase</keyword>
<evidence type="ECO:0000256" key="8">
    <source>
        <dbReference type="ARBA" id="ARBA00022801"/>
    </source>
</evidence>
<evidence type="ECO:0000256" key="1">
    <source>
        <dbReference type="ARBA" id="ARBA00000707"/>
    </source>
</evidence>
<evidence type="ECO:0000256" key="7">
    <source>
        <dbReference type="ARBA" id="ARBA00022786"/>
    </source>
</evidence>
<dbReference type="PROSITE" id="PS50802">
    <property type="entry name" value="OTU"/>
    <property type="match status" value="1"/>
</dbReference>
<keyword evidence="16" id="KW-1185">Reference proteome</keyword>
<evidence type="ECO:0000313" key="17">
    <source>
        <dbReference type="RefSeq" id="XP_035697358.1"/>
    </source>
</evidence>
<organism evidence="16 18">
    <name type="scientific">Branchiostoma floridae</name>
    <name type="common">Florida lancelet</name>
    <name type="synonym">Amphioxus</name>
    <dbReference type="NCBI Taxonomy" id="7739"/>
    <lineage>
        <taxon>Eukaryota</taxon>
        <taxon>Metazoa</taxon>
        <taxon>Chordata</taxon>
        <taxon>Cephalochordata</taxon>
        <taxon>Leptocardii</taxon>
        <taxon>Amphioxiformes</taxon>
        <taxon>Branchiostomatidae</taxon>
        <taxon>Branchiostoma</taxon>
    </lineage>
</organism>
<accession>A0A9J7MB61</accession>
<dbReference type="GO" id="GO:0005634">
    <property type="term" value="C:nucleus"/>
    <property type="evidence" value="ECO:0007669"/>
    <property type="project" value="UniProtKB-SubCell"/>
</dbReference>
<dbReference type="GO" id="GO:0006508">
    <property type="term" value="P:proteolysis"/>
    <property type="evidence" value="ECO:0007669"/>
    <property type="project" value="UniProtKB-KW"/>
</dbReference>
<dbReference type="OMA" id="MLCKNDS"/>
<reference evidence="16" key="1">
    <citation type="journal article" date="2020" name="Nat. Ecol. Evol.">
        <title>Deeply conserved synteny resolves early events in vertebrate evolution.</title>
        <authorList>
            <person name="Simakov O."/>
            <person name="Marletaz F."/>
            <person name="Yue J.X."/>
            <person name="O'Connell B."/>
            <person name="Jenkins J."/>
            <person name="Brandt A."/>
            <person name="Calef R."/>
            <person name="Tung C.H."/>
            <person name="Huang T.K."/>
            <person name="Schmutz J."/>
            <person name="Satoh N."/>
            <person name="Yu J.K."/>
            <person name="Putnam N.H."/>
            <person name="Green R.E."/>
            <person name="Rokhsar D.S."/>
        </authorList>
    </citation>
    <scope>NUCLEOTIDE SEQUENCE [LARGE SCALE GENOMIC DNA]</scope>
    <source>
        <strain evidence="16">S238N-H82</strain>
    </source>
</reference>
<keyword evidence="7" id="KW-0833">Ubl conjugation pathway</keyword>
<dbReference type="GeneID" id="118430535"/>
<evidence type="ECO:0000256" key="5">
    <source>
        <dbReference type="ARBA" id="ARBA00022490"/>
    </source>
</evidence>
<dbReference type="OrthoDB" id="415023at2759"/>
<comment type="catalytic activity">
    <reaction evidence="1">
        <text>Thiol-dependent hydrolysis of ester, thioester, amide, peptide and isopeptide bonds formed by the C-terminal Gly of ubiquitin (a 76-residue protein attached to proteins as an intracellular targeting signal).</text>
        <dbReference type="EC" id="3.4.19.12"/>
    </reaction>
</comment>
<feature type="region of interest" description="Disordered" evidence="14">
    <location>
        <begin position="319"/>
        <end position="409"/>
    </location>
</feature>
<evidence type="ECO:0000256" key="13">
    <source>
        <dbReference type="ARBA" id="ARBA00074859"/>
    </source>
</evidence>
<evidence type="ECO:0000256" key="3">
    <source>
        <dbReference type="ARBA" id="ARBA00004496"/>
    </source>
</evidence>
<dbReference type="FunFam" id="3.90.70.80:FF:000005">
    <property type="entry name" value="OTU domain-containing protein 3"/>
    <property type="match status" value="1"/>
</dbReference>
<evidence type="ECO:0000259" key="15">
    <source>
        <dbReference type="PROSITE" id="PS50802"/>
    </source>
</evidence>
<evidence type="ECO:0000313" key="18">
    <source>
        <dbReference type="RefSeq" id="XP_035697359.1"/>
    </source>
</evidence>
<keyword evidence="10" id="KW-0007">Acetylation</keyword>
<feature type="compositionally biased region" description="Basic residues" evidence="14">
    <location>
        <begin position="1"/>
        <end position="13"/>
    </location>
</feature>
<dbReference type="Gene3D" id="3.90.70.80">
    <property type="match status" value="1"/>
</dbReference>
<name>A0A9J7MB61_BRAFL</name>
<feature type="compositionally biased region" description="Basic and acidic residues" evidence="14">
    <location>
        <begin position="378"/>
        <end position="390"/>
    </location>
</feature>
<dbReference type="GO" id="GO:0005737">
    <property type="term" value="C:cytoplasm"/>
    <property type="evidence" value="ECO:0007669"/>
    <property type="project" value="UniProtKB-SubCell"/>
</dbReference>
<gene>
    <name evidence="17 18" type="primary">LOC118430535</name>
</gene>
<evidence type="ECO:0000256" key="14">
    <source>
        <dbReference type="SAM" id="MobiDB-lite"/>
    </source>
</evidence>
<proteinExistence type="predicted"/>
<dbReference type="Pfam" id="PF02338">
    <property type="entry name" value="OTU"/>
    <property type="match status" value="1"/>
</dbReference>
<evidence type="ECO:0000256" key="10">
    <source>
        <dbReference type="ARBA" id="ARBA00022990"/>
    </source>
</evidence>
<keyword evidence="6" id="KW-0645">Protease</keyword>
<keyword evidence="5" id="KW-0963">Cytoplasm</keyword>
<comment type="function">
    <text evidence="12">Deubiquitinating enzyme that hydrolyzes 'Lys-6'- and 'Lys-11'-linked polyubiquitin. Also hydrolyzes heterotypic (mixed and branched) and homotypic chains. Important regulator of energy metabolism. Glucose and fatty acids trigger its nuclear translocation by CBP-dependent acetylation. In the nucleus, deubiquitinates and stabilizes the nuclear receptor PPARD regulating the expression of various genes involved in glucose and lipid metabolism and oxidative phosphorylation. Also acts as a negative regulator of the ribosome quality control (RQC) by mediating deubiquitination of 40S ribosomal proteins RPS10/eS10 and RPS20/uS10, thereby antagonizing ZNF598-mediated 40S ubiquitination.</text>
</comment>
<dbReference type="InterPro" id="IPR050704">
    <property type="entry name" value="Peptidase_C85-like"/>
</dbReference>
<evidence type="ECO:0000256" key="2">
    <source>
        <dbReference type="ARBA" id="ARBA00004123"/>
    </source>
</evidence>
<sequence length="421" mass="48011">MSRRNNKPTKGHPSKHEQERKRDERATKAAYRRERKAKSYLEDDENFAGFANQLAVMGLKIRDIPGDGNCLFRALNDQLEGHSNNHLQHRREVVEYIIQHRQDFEPFVEDDVPFDRHVSELRKHGTYAGNDAIVAFARLHGVNVVIHQLNKPLFHVKGSDRRDAPELHISYHNGDHYCSVRRIADNSDRPANVKIAPGAGEERGRHKQNDLQTNRHNYHTDYPIISDYGGDFTAEELSYLSEDRTDMEEFVMNSTGCQDLRLIRETLEDHHYDLESTVDFITQIMFLNIGENAPDMPKKIARSPSSDYNINQRTANSHLWSEDGTANRVFGGTGTVRSTSSHSSSGGSDSSRGAGGGARAKVHTQQKQAQTKLRRGQARLEKKKRQEERHRQRVVGNKQQEEQNDDDAKTVLVKDMSLLSI</sequence>
<dbReference type="SUPFAM" id="SSF54001">
    <property type="entry name" value="Cysteine proteinases"/>
    <property type="match status" value="1"/>
</dbReference>
<evidence type="ECO:0000256" key="12">
    <source>
        <dbReference type="ARBA" id="ARBA00059041"/>
    </source>
</evidence>
<dbReference type="Proteomes" id="UP000001554">
    <property type="component" value="Chromosome 14"/>
</dbReference>
<keyword evidence="9" id="KW-0788">Thiol protease</keyword>
<evidence type="ECO:0000256" key="9">
    <source>
        <dbReference type="ARBA" id="ARBA00022807"/>
    </source>
</evidence>
<dbReference type="InterPro" id="IPR003323">
    <property type="entry name" value="OTU_dom"/>
</dbReference>
<dbReference type="GO" id="GO:0004843">
    <property type="term" value="F:cysteine-type deubiquitinase activity"/>
    <property type="evidence" value="ECO:0000318"/>
    <property type="project" value="GO_Central"/>
</dbReference>
<dbReference type="AlphaFoldDB" id="A0A9J7MB61"/>
<dbReference type="RefSeq" id="XP_035697358.1">
    <property type="nucleotide sequence ID" value="XM_035841465.1"/>
</dbReference>
<reference evidence="17 18" key="2">
    <citation type="submission" date="2025-04" db="UniProtKB">
        <authorList>
            <consortium name="RefSeq"/>
        </authorList>
    </citation>
    <scope>IDENTIFICATION</scope>
    <source>
        <strain evidence="17 18">S238N-H82</strain>
        <tissue evidence="17 18">Testes</tissue>
    </source>
</reference>
<dbReference type="PANTHER" id="PTHR12419">
    <property type="entry name" value="OTU DOMAIN CONTAINING PROTEIN"/>
    <property type="match status" value="1"/>
</dbReference>
<evidence type="ECO:0000256" key="6">
    <source>
        <dbReference type="ARBA" id="ARBA00022670"/>
    </source>
</evidence>
<evidence type="ECO:0000256" key="4">
    <source>
        <dbReference type="ARBA" id="ARBA00012759"/>
    </source>
</evidence>
<evidence type="ECO:0000313" key="16">
    <source>
        <dbReference type="Proteomes" id="UP000001554"/>
    </source>
</evidence>
<feature type="compositionally biased region" description="Low complexity" evidence="14">
    <location>
        <begin position="335"/>
        <end position="352"/>
    </location>
</feature>